<keyword evidence="2" id="KW-0378">Hydrolase</keyword>
<dbReference type="PANTHER" id="PTHR43689:SF8">
    <property type="entry name" value="ALPHA_BETA-HYDROLASES SUPERFAMILY PROTEIN"/>
    <property type="match status" value="1"/>
</dbReference>
<dbReference type="InterPro" id="IPR000073">
    <property type="entry name" value="AB_hydrolase_1"/>
</dbReference>
<dbReference type="OrthoDB" id="9808398at2"/>
<dbReference type="eggNOG" id="COG2267">
    <property type="taxonomic scope" value="Bacteria"/>
</dbReference>
<accession>A0A0A2UY34</accession>
<dbReference type="Pfam" id="PF00561">
    <property type="entry name" value="Abhydrolase_1"/>
    <property type="match status" value="1"/>
</dbReference>
<evidence type="ECO:0000313" key="3">
    <source>
        <dbReference type="Proteomes" id="UP000030153"/>
    </source>
</evidence>
<evidence type="ECO:0000313" key="2">
    <source>
        <dbReference type="EMBL" id="KGP91693.1"/>
    </source>
</evidence>
<dbReference type="EMBL" id="AVBG01000005">
    <property type="protein sequence ID" value="KGP91693.1"/>
    <property type="molecule type" value="Genomic_DNA"/>
</dbReference>
<dbReference type="RefSeq" id="WP_052114966.1">
    <property type="nucleotide sequence ID" value="NZ_AVBG01000005.1"/>
</dbReference>
<dbReference type="PANTHER" id="PTHR43689">
    <property type="entry name" value="HYDROLASE"/>
    <property type="match status" value="1"/>
</dbReference>
<organism evidence="2 3">
    <name type="scientific">Pontibacillus chungwhensis BH030062</name>
    <dbReference type="NCBI Taxonomy" id="1385513"/>
    <lineage>
        <taxon>Bacteria</taxon>
        <taxon>Bacillati</taxon>
        <taxon>Bacillota</taxon>
        <taxon>Bacilli</taxon>
        <taxon>Bacillales</taxon>
        <taxon>Bacillaceae</taxon>
        <taxon>Pontibacillus</taxon>
    </lineage>
</organism>
<gene>
    <name evidence="2" type="ORF">N780_18890</name>
</gene>
<protein>
    <submittedName>
        <fullName evidence="2">Hydrolase</fullName>
    </submittedName>
</protein>
<dbReference type="PRINTS" id="PR00111">
    <property type="entry name" value="ABHYDROLASE"/>
</dbReference>
<dbReference type="STRING" id="1385513.N780_18890"/>
<dbReference type="SUPFAM" id="SSF53474">
    <property type="entry name" value="alpha/beta-Hydrolases"/>
    <property type="match status" value="1"/>
</dbReference>
<sequence>MNGSYIHVEDEWLKHNGVNVAYQRYTSPSSGKKPALVFVHGFLSSKFCYRFMIPELLEHFDVFSFDYPPFGNSDKNWSYKFSYSNFAHIIIELMDQHHIQKASIAGHSMGGQVALTCSHLFPERIDKLILMAPSTYMKKLGFWLQHASRLPVFPFILKRHLYKKGVYHSLLDCVHDPHMINKEMIQGYMKPFFQEEIFRCLSKMIRDREGDLASQHLREIEASCLVFWGKEDKVLPVSLGHRLVKDLPSAELEIFEQSGHLLPEEVPSVLNEKIKQFCLPTKQATS</sequence>
<dbReference type="InterPro" id="IPR029058">
    <property type="entry name" value="AB_hydrolase_fold"/>
</dbReference>
<keyword evidence="3" id="KW-1185">Reference proteome</keyword>
<reference evidence="2 3" key="1">
    <citation type="submission" date="2013-08" db="EMBL/GenBank/DDBJ databases">
        <title>Genome of Pontibacillus chungwhensis.</title>
        <authorList>
            <person name="Wang Q."/>
            <person name="Wang G."/>
        </authorList>
    </citation>
    <scope>NUCLEOTIDE SEQUENCE [LARGE SCALE GENOMIC DNA]</scope>
    <source>
        <strain evidence="2 3">BH030062</strain>
    </source>
</reference>
<evidence type="ECO:0000259" key="1">
    <source>
        <dbReference type="Pfam" id="PF00561"/>
    </source>
</evidence>
<comment type="caution">
    <text evidence="2">The sequence shown here is derived from an EMBL/GenBank/DDBJ whole genome shotgun (WGS) entry which is preliminary data.</text>
</comment>
<proteinExistence type="predicted"/>
<name>A0A0A2UY34_9BACI</name>
<dbReference type="Proteomes" id="UP000030153">
    <property type="component" value="Unassembled WGS sequence"/>
</dbReference>
<dbReference type="AlphaFoldDB" id="A0A0A2UY34"/>
<feature type="domain" description="AB hydrolase-1" evidence="1">
    <location>
        <begin position="34"/>
        <end position="147"/>
    </location>
</feature>
<dbReference type="GO" id="GO:0016787">
    <property type="term" value="F:hydrolase activity"/>
    <property type="evidence" value="ECO:0007669"/>
    <property type="project" value="UniProtKB-KW"/>
</dbReference>
<dbReference type="Gene3D" id="3.40.50.1820">
    <property type="entry name" value="alpha/beta hydrolase"/>
    <property type="match status" value="1"/>
</dbReference>